<dbReference type="GO" id="GO:0035303">
    <property type="term" value="P:regulation of dephosphorylation"/>
    <property type="evidence" value="ECO:0007669"/>
    <property type="project" value="InterPro"/>
</dbReference>
<comment type="subcellular location">
    <subcellularLocation>
        <location evidence="1">Cytoplasm</location>
    </subcellularLocation>
</comment>
<accession>A0A8K0HPV4</accession>
<dbReference type="PANTHER" id="PTHR12085">
    <property type="entry name" value="SERINE/THREONINE-PROTEIN PHOSPHATASE 2A REGULATORY SUBUNIT B'' SUBUNIT GAMMA"/>
    <property type="match status" value="1"/>
</dbReference>
<dbReference type="InterPro" id="IPR039865">
    <property type="entry name" value="PPP2R3C"/>
</dbReference>
<protein>
    <submittedName>
        <fullName evidence="3">Uncharacterized protein</fullName>
    </submittedName>
</protein>
<dbReference type="EMBL" id="VOIH02000001">
    <property type="protein sequence ID" value="KAF3456174.1"/>
    <property type="molecule type" value="Genomic_DNA"/>
</dbReference>
<dbReference type="Gene3D" id="1.10.238.10">
    <property type="entry name" value="EF-hand"/>
    <property type="match status" value="1"/>
</dbReference>
<keyword evidence="4" id="KW-1185">Reference proteome</keyword>
<proteinExistence type="predicted"/>
<dbReference type="OrthoDB" id="1684756at2759"/>
<dbReference type="AlphaFoldDB" id="A0A8K0HPV4"/>
<reference evidence="3" key="1">
    <citation type="submission" date="2020-03" db="EMBL/GenBank/DDBJ databases">
        <title>A high-quality chromosome-level genome assembly of a woody plant with both climbing and erect habits, Rhamnella rubrinervis.</title>
        <authorList>
            <person name="Lu Z."/>
            <person name="Yang Y."/>
            <person name="Zhu X."/>
            <person name="Sun Y."/>
        </authorList>
    </citation>
    <scope>NUCLEOTIDE SEQUENCE</scope>
    <source>
        <strain evidence="3">BYM</strain>
        <tissue evidence="3">Leaf</tissue>
    </source>
</reference>
<comment type="caution">
    <text evidence="3">The sequence shown here is derived from an EMBL/GenBank/DDBJ whole genome shotgun (WGS) entry which is preliminary data.</text>
</comment>
<name>A0A8K0HPV4_9ROSA</name>
<sequence length="74" mass="8350">MDRGCENYEMCIEDVGDEIWDMVKPVDPLSSTLADLVACKQGGTVGSMLIDVCGFWAHDKRENLLQEEEEPEEE</sequence>
<keyword evidence="2" id="KW-0963">Cytoplasm</keyword>
<dbReference type="GO" id="GO:0030865">
    <property type="term" value="P:cortical cytoskeleton organization"/>
    <property type="evidence" value="ECO:0007669"/>
    <property type="project" value="TreeGrafter"/>
</dbReference>
<gene>
    <name evidence="3" type="ORF">FNV43_RR00824</name>
</gene>
<dbReference type="GO" id="GO:0005819">
    <property type="term" value="C:spindle"/>
    <property type="evidence" value="ECO:0007669"/>
    <property type="project" value="TreeGrafter"/>
</dbReference>
<evidence type="ECO:0000256" key="1">
    <source>
        <dbReference type="ARBA" id="ARBA00004496"/>
    </source>
</evidence>
<dbReference type="GO" id="GO:0005737">
    <property type="term" value="C:cytoplasm"/>
    <property type="evidence" value="ECO:0007669"/>
    <property type="project" value="UniProtKB-SubCell"/>
</dbReference>
<evidence type="ECO:0000313" key="3">
    <source>
        <dbReference type="EMBL" id="KAF3456174.1"/>
    </source>
</evidence>
<organism evidence="3 4">
    <name type="scientific">Rhamnella rubrinervis</name>
    <dbReference type="NCBI Taxonomy" id="2594499"/>
    <lineage>
        <taxon>Eukaryota</taxon>
        <taxon>Viridiplantae</taxon>
        <taxon>Streptophyta</taxon>
        <taxon>Embryophyta</taxon>
        <taxon>Tracheophyta</taxon>
        <taxon>Spermatophyta</taxon>
        <taxon>Magnoliopsida</taxon>
        <taxon>eudicotyledons</taxon>
        <taxon>Gunneridae</taxon>
        <taxon>Pentapetalae</taxon>
        <taxon>rosids</taxon>
        <taxon>fabids</taxon>
        <taxon>Rosales</taxon>
        <taxon>Rhamnaceae</taxon>
        <taxon>rhamnoid group</taxon>
        <taxon>Rhamneae</taxon>
        <taxon>Rhamnella</taxon>
    </lineage>
</organism>
<dbReference type="PANTHER" id="PTHR12085:SF3">
    <property type="entry name" value="SERINE_THREONINE-PROTEIN PHOSPHATASE 2A REGULATORY SUBUNIT B'' SUBUNIT GAMMA"/>
    <property type="match status" value="1"/>
</dbReference>
<dbReference type="Proteomes" id="UP000796880">
    <property type="component" value="Unassembled WGS sequence"/>
</dbReference>
<evidence type="ECO:0000256" key="2">
    <source>
        <dbReference type="ARBA" id="ARBA00022490"/>
    </source>
</evidence>
<dbReference type="GO" id="GO:0000226">
    <property type="term" value="P:microtubule cytoskeleton organization"/>
    <property type="evidence" value="ECO:0007669"/>
    <property type="project" value="TreeGrafter"/>
</dbReference>
<evidence type="ECO:0000313" key="4">
    <source>
        <dbReference type="Proteomes" id="UP000796880"/>
    </source>
</evidence>